<dbReference type="InterPro" id="IPR047216">
    <property type="entry name" value="Endonuclease_DUF559_bact"/>
</dbReference>
<evidence type="ECO:0000313" key="2">
    <source>
        <dbReference type="EMBL" id="NER17403.1"/>
    </source>
</evidence>
<dbReference type="AlphaFoldDB" id="A0A6M0CKA2"/>
<dbReference type="EMBL" id="JAABOQ010000003">
    <property type="protein sequence ID" value="NER17403.1"/>
    <property type="molecule type" value="Genomic_DNA"/>
</dbReference>
<gene>
    <name evidence="2" type="ORF">GWK10_09285</name>
</gene>
<feature type="domain" description="DUF559" evidence="1">
    <location>
        <begin position="12"/>
        <end position="115"/>
    </location>
</feature>
<keyword evidence="3" id="KW-1185">Reference proteome</keyword>
<dbReference type="PANTHER" id="PTHR38590">
    <property type="entry name" value="BLL0828 PROTEIN"/>
    <property type="match status" value="1"/>
</dbReference>
<dbReference type="CDD" id="cd01038">
    <property type="entry name" value="Endonuclease_DUF559"/>
    <property type="match status" value="1"/>
</dbReference>
<sequence>MRRIIPYSKESRILSRVFRKQMTFAEKILWKRIRKNALGTKFRRQFPVLDYILDFYAKDIGLAIEVDGGYHENQFLEDAERQGRIEELGIRFIRFTNEEIENDIDFVLERLKKEIEEYK</sequence>
<dbReference type="SUPFAM" id="SSF52980">
    <property type="entry name" value="Restriction endonuclease-like"/>
    <property type="match status" value="1"/>
</dbReference>
<dbReference type="InterPro" id="IPR011335">
    <property type="entry name" value="Restrct_endonuc-II-like"/>
</dbReference>
<comment type="caution">
    <text evidence="2">The sequence shown here is derived from an EMBL/GenBank/DDBJ whole genome shotgun (WGS) entry which is preliminary data.</text>
</comment>
<dbReference type="Pfam" id="PF04480">
    <property type="entry name" value="DUF559"/>
    <property type="match status" value="1"/>
</dbReference>
<dbReference type="RefSeq" id="WP_164031856.1">
    <property type="nucleotide sequence ID" value="NZ_JAABOQ010000003.1"/>
</dbReference>
<reference evidence="2 3" key="1">
    <citation type="submission" date="2020-01" db="EMBL/GenBank/DDBJ databases">
        <title>Spongiivirga citrea KCTC 32990T.</title>
        <authorList>
            <person name="Wang G."/>
        </authorList>
    </citation>
    <scope>NUCLEOTIDE SEQUENCE [LARGE SCALE GENOMIC DNA]</scope>
    <source>
        <strain evidence="2 3">KCTC 32990</strain>
    </source>
</reference>
<accession>A0A6M0CKA2</accession>
<organism evidence="2 3">
    <name type="scientific">Spongiivirga citrea</name>
    <dbReference type="NCBI Taxonomy" id="1481457"/>
    <lineage>
        <taxon>Bacteria</taxon>
        <taxon>Pseudomonadati</taxon>
        <taxon>Bacteroidota</taxon>
        <taxon>Flavobacteriia</taxon>
        <taxon>Flavobacteriales</taxon>
        <taxon>Flavobacteriaceae</taxon>
        <taxon>Spongiivirga</taxon>
    </lineage>
</organism>
<evidence type="ECO:0000313" key="3">
    <source>
        <dbReference type="Proteomes" id="UP000474296"/>
    </source>
</evidence>
<evidence type="ECO:0000259" key="1">
    <source>
        <dbReference type="Pfam" id="PF04480"/>
    </source>
</evidence>
<dbReference type="InterPro" id="IPR007569">
    <property type="entry name" value="DUF559"/>
</dbReference>
<proteinExistence type="predicted"/>
<dbReference type="PANTHER" id="PTHR38590:SF1">
    <property type="entry name" value="BLL0828 PROTEIN"/>
    <property type="match status" value="1"/>
</dbReference>
<protein>
    <submittedName>
        <fullName evidence="2">DUF559 domain-containing protein</fullName>
    </submittedName>
</protein>
<dbReference type="Proteomes" id="UP000474296">
    <property type="component" value="Unassembled WGS sequence"/>
</dbReference>
<name>A0A6M0CKA2_9FLAO</name>
<dbReference type="Gene3D" id="3.40.960.10">
    <property type="entry name" value="VSR Endonuclease"/>
    <property type="match status" value="1"/>
</dbReference>